<comment type="similarity">
    <text evidence="2 7">Belongs to the peptidase M14 family.</text>
</comment>
<dbReference type="SMART" id="SM00631">
    <property type="entry name" value="Zn_pept"/>
    <property type="match status" value="1"/>
</dbReference>
<protein>
    <submittedName>
        <fullName evidence="9">Zinc carboxypeptidase</fullName>
    </submittedName>
</protein>
<keyword evidence="5" id="KW-0862">Zinc</keyword>
<dbReference type="PROSITE" id="PS52035">
    <property type="entry name" value="PEPTIDASE_M14"/>
    <property type="match status" value="1"/>
</dbReference>
<keyword evidence="10" id="KW-1185">Reference proteome</keyword>
<dbReference type="SUPFAM" id="SSF53187">
    <property type="entry name" value="Zn-dependent exopeptidases"/>
    <property type="match status" value="1"/>
</dbReference>
<dbReference type="GO" id="GO:0004181">
    <property type="term" value="F:metallocarboxypeptidase activity"/>
    <property type="evidence" value="ECO:0007669"/>
    <property type="project" value="InterPro"/>
</dbReference>
<evidence type="ECO:0000256" key="7">
    <source>
        <dbReference type="PROSITE-ProRule" id="PRU01379"/>
    </source>
</evidence>
<dbReference type="InterPro" id="IPR000834">
    <property type="entry name" value="Peptidase_M14"/>
</dbReference>
<dbReference type="GO" id="GO:0006508">
    <property type="term" value="P:proteolysis"/>
    <property type="evidence" value="ECO:0007669"/>
    <property type="project" value="UniProtKB-KW"/>
</dbReference>
<evidence type="ECO:0000256" key="3">
    <source>
        <dbReference type="ARBA" id="ARBA00022670"/>
    </source>
</evidence>
<dbReference type="AlphaFoldDB" id="A0A1M5HFS7"/>
<evidence type="ECO:0000256" key="1">
    <source>
        <dbReference type="ARBA" id="ARBA00001947"/>
    </source>
</evidence>
<evidence type="ECO:0000256" key="4">
    <source>
        <dbReference type="ARBA" id="ARBA00022801"/>
    </source>
</evidence>
<organism evidence="9 10">
    <name type="scientific">Flavobacterium segetis</name>
    <dbReference type="NCBI Taxonomy" id="271157"/>
    <lineage>
        <taxon>Bacteria</taxon>
        <taxon>Pseudomonadati</taxon>
        <taxon>Bacteroidota</taxon>
        <taxon>Flavobacteriia</taxon>
        <taxon>Flavobacteriales</taxon>
        <taxon>Flavobacteriaceae</taxon>
        <taxon>Flavobacterium</taxon>
    </lineage>
</organism>
<evidence type="ECO:0000259" key="8">
    <source>
        <dbReference type="PROSITE" id="PS52035"/>
    </source>
</evidence>
<sequence length="855" mass="96797">MACALFVKTLFLGSDLTLITMKKTILSFCLMLAFVSNISAQLQSPTEFLPAYGKQITHYHQVEDYFKYLTDKSNLIKQQKYGLTPELRDLNVFFISSPENLANLEQIRNNNLAAIGLSNSKNQMIGDKLIVWLSFNVHGNEFAGTESAMTVAYELINPTNIETKKWLENTIVILDPCINPDGYSRYGNWLREISGKKNHPELSDREHMEDWPGGRYNHYLFDLNRDWAWQTQPESQQRIALYNKWMPQVHTDVHEQGFDSPYFFPPSAEPIHEYIEKYQRDFHDVLGKNMSKKFDSNNWLYNTSERFDLFYPSYGDTYPAYNGAVGMTLEQGGIGAGREVMMSNGTTLSIKDRYTHHAAAVLTVVESAAAQADVLLKGFRGFMNNSRKTVKGYYKMYVMKNNPKLVQLAELLKKNNIDFSYADANVKASGFNYSTKSEKGFTIETNDLIVKVDQPKAVFAQVLFEPNQKLNDSLSYDITAWALPLAYGIEGYAVKNSLDFKTKVAIEIKEKVVPQNVYAFHIPWNNRISAQVLSLLHQNNIKVRSAMKKAVFGDVIIEAGGLLVSKADNPKVVDFEKTISKLIKVKDDYNYITSGFSSNARDAGGENFNLLKAPKVLLLSGRGISSTEFGATWFYLQETVDYPVSVVEINNLKRINLSDFNTIILADGDYDLSDDQQKKMEDWIKNGGKVIAMNGALSLFEGKDGYALKVYATDDDKTAAEKESDLEVLKERFLDFQNAERREISKSIPGAIIENQLNKSHPLSFGLGDIYYSLKTDGTYFSLLKDAINVAYIPKDYKSYGFIGHEIKKKLKNTVSFAVDSKGKGCVIYMVDNPLFRGFWENGNLLFSNALFLVN</sequence>
<evidence type="ECO:0000313" key="9">
    <source>
        <dbReference type="EMBL" id="SHG14791.1"/>
    </source>
</evidence>
<reference evidence="10" key="1">
    <citation type="submission" date="2016-11" db="EMBL/GenBank/DDBJ databases">
        <authorList>
            <person name="Varghese N."/>
            <person name="Submissions S."/>
        </authorList>
    </citation>
    <scope>NUCLEOTIDE SEQUENCE [LARGE SCALE GENOMIC DNA]</scope>
    <source>
        <strain evidence="10">DSM 19741</strain>
    </source>
</reference>
<keyword evidence="9" id="KW-0121">Carboxypeptidase</keyword>
<name>A0A1M5HFS7_9FLAO</name>
<dbReference type="STRING" id="271157.SAMN05444396_10571"/>
<keyword evidence="3" id="KW-0645">Protease</keyword>
<gene>
    <name evidence="9" type="ORF">SAMN05444396_10571</name>
</gene>
<accession>A0A1M5HFS7</accession>
<dbReference type="PANTHER" id="PTHR11705:SF143">
    <property type="entry name" value="SLL0236 PROTEIN"/>
    <property type="match status" value="1"/>
</dbReference>
<dbReference type="Gene3D" id="3.40.630.10">
    <property type="entry name" value="Zn peptidases"/>
    <property type="match status" value="1"/>
</dbReference>
<dbReference type="SUPFAM" id="SSF52317">
    <property type="entry name" value="Class I glutamine amidotransferase-like"/>
    <property type="match status" value="1"/>
</dbReference>
<dbReference type="Gene3D" id="3.40.50.880">
    <property type="match status" value="1"/>
</dbReference>
<proteinExistence type="inferred from homology"/>
<evidence type="ECO:0000256" key="5">
    <source>
        <dbReference type="ARBA" id="ARBA00022833"/>
    </source>
</evidence>
<comment type="caution">
    <text evidence="7">Lacks conserved residue(s) required for the propagation of feature annotation.</text>
</comment>
<dbReference type="InterPro" id="IPR029062">
    <property type="entry name" value="Class_I_gatase-like"/>
</dbReference>
<dbReference type="Pfam" id="PF00246">
    <property type="entry name" value="Peptidase_M14"/>
    <property type="match status" value="1"/>
</dbReference>
<dbReference type="GO" id="GO:0008270">
    <property type="term" value="F:zinc ion binding"/>
    <property type="evidence" value="ECO:0007669"/>
    <property type="project" value="InterPro"/>
</dbReference>
<evidence type="ECO:0000313" key="10">
    <source>
        <dbReference type="Proteomes" id="UP000184036"/>
    </source>
</evidence>
<dbReference type="PANTHER" id="PTHR11705">
    <property type="entry name" value="PROTEASE FAMILY M14 CARBOXYPEPTIDASE A,B"/>
    <property type="match status" value="1"/>
</dbReference>
<dbReference type="Proteomes" id="UP000184036">
    <property type="component" value="Unassembled WGS sequence"/>
</dbReference>
<dbReference type="EMBL" id="FQWE01000005">
    <property type="protein sequence ID" value="SHG14791.1"/>
    <property type="molecule type" value="Genomic_DNA"/>
</dbReference>
<evidence type="ECO:0000256" key="2">
    <source>
        <dbReference type="ARBA" id="ARBA00005988"/>
    </source>
</evidence>
<evidence type="ECO:0000256" key="6">
    <source>
        <dbReference type="ARBA" id="ARBA00023049"/>
    </source>
</evidence>
<dbReference type="GO" id="GO:0005615">
    <property type="term" value="C:extracellular space"/>
    <property type="evidence" value="ECO:0007669"/>
    <property type="project" value="TreeGrafter"/>
</dbReference>
<keyword evidence="6" id="KW-0482">Metalloprotease</keyword>
<feature type="domain" description="Peptidase M14" evidence="8">
    <location>
        <begin position="55"/>
        <end position="368"/>
    </location>
</feature>
<keyword evidence="4" id="KW-0378">Hydrolase</keyword>
<comment type="cofactor">
    <cofactor evidence="1">
        <name>Zn(2+)</name>
        <dbReference type="ChEBI" id="CHEBI:29105"/>
    </cofactor>
</comment>